<gene>
    <name evidence="2" type="ORF">DCAF_LOCUS25329</name>
</gene>
<comment type="caution">
    <text evidence="2">The sequence shown here is derived from an EMBL/GenBank/DDBJ whole genome shotgun (WGS) entry which is preliminary data.</text>
</comment>
<feature type="region of interest" description="Disordered" evidence="1">
    <location>
        <begin position="1"/>
        <end position="23"/>
    </location>
</feature>
<dbReference type="EMBL" id="CAWUPB010001195">
    <property type="protein sequence ID" value="CAK7354768.1"/>
    <property type="molecule type" value="Genomic_DNA"/>
</dbReference>
<keyword evidence="3" id="KW-1185">Reference proteome</keyword>
<evidence type="ECO:0000313" key="3">
    <source>
        <dbReference type="Proteomes" id="UP001314170"/>
    </source>
</evidence>
<feature type="non-terminal residue" evidence="2">
    <location>
        <position position="95"/>
    </location>
</feature>
<name>A0AAV1SM46_9ROSI</name>
<evidence type="ECO:0000256" key="1">
    <source>
        <dbReference type="SAM" id="MobiDB-lite"/>
    </source>
</evidence>
<proteinExistence type="predicted"/>
<sequence>MTRGRRHHPTSSHRRANKARKRTVISNRFPLLSSLYRPSQSKLEENVDTFATDLTRHRLLCGLDQRYQCGFEILVEEVVKGNKPSPTFKQDSFAR</sequence>
<organism evidence="2 3">
    <name type="scientific">Dovyalis caffra</name>
    <dbReference type="NCBI Taxonomy" id="77055"/>
    <lineage>
        <taxon>Eukaryota</taxon>
        <taxon>Viridiplantae</taxon>
        <taxon>Streptophyta</taxon>
        <taxon>Embryophyta</taxon>
        <taxon>Tracheophyta</taxon>
        <taxon>Spermatophyta</taxon>
        <taxon>Magnoliopsida</taxon>
        <taxon>eudicotyledons</taxon>
        <taxon>Gunneridae</taxon>
        <taxon>Pentapetalae</taxon>
        <taxon>rosids</taxon>
        <taxon>fabids</taxon>
        <taxon>Malpighiales</taxon>
        <taxon>Salicaceae</taxon>
        <taxon>Flacourtieae</taxon>
        <taxon>Dovyalis</taxon>
    </lineage>
</organism>
<dbReference type="AlphaFoldDB" id="A0AAV1SM46"/>
<reference evidence="2 3" key="1">
    <citation type="submission" date="2024-01" db="EMBL/GenBank/DDBJ databases">
        <authorList>
            <person name="Waweru B."/>
        </authorList>
    </citation>
    <scope>NUCLEOTIDE SEQUENCE [LARGE SCALE GENOMIC DNA]</scope>
</reference>
<accession>A0AAV1SM46</accession>
<evidence type="ECO:0000313" key="2">
    <source>
        <dbReference type="EMBL" id="CAK7354768.1"/>
    </source>
</evidence>
<protein>
    <submittedName>
        <fullName evidence="2">Uncharacterized protein</fullName>
    </submittedName>
</protein>
<dbReference type="Proteomes" id="UP001314170">
    <property type="component" value="Unassembled WGS sequence"/>
</dbReference>